<dbReference type="PROSITE" id="PS50158">
    <property type="entry name" value="ZF_CCHC"/>
    <property type="match status" value="1"/>
</dbReference>
<organism evidence="5 6">
    <name type="scientific">Coniophora puteana (strain RWD-64-598)</name>
    <name type="common">Brown rot fungus</name>
    <dbReference type="NCBI Taxonomy" id="741705"/>
    <lineage>
        <taxon>Eukaryota</taxon>
        <taxon>Fungi</taxon>
        <taxon>Dikarya</taxon>
        <taxon>Basidiomycota</taxon>
        <taxon>Agaricomycotina</taxon>
        <taxon>Agaricomycetes</taxon>
        <taxon>Agaricomycetidae</taxon>
        <taxon>Boletales</taxon>
        <taxon>Coniophorineae</taxon>
        <taxon>Coniophoraceae</taxon>
        <taxon>Coniophora</taxon>
    </lineage>
</organism>
<evidence type="ECO:0000313" key="6">
    <source>
        <dbReference type="Proteomes" id="UP000053558"/>
    </source>
</evidence>
<keyword evidence="1" id="KW-0507">mRNA processing</keyword>
<reference evidence="6" key="1">
    <citation type="journal article" date="2012" name="Science">
        <title>The Paleozoic origin of enzymatic lignin decomposition reconstructed from 31 fungal genomes.</title>
        <authorList>
            <person name="Floudas D."/>
            <person name="Binder M."/>
            <person name="Riley R."/>
            <person name="Barry K."/>
            <person name="Blanchette R.A."/>
            <person name="Henrissat B."/>
            <person name="Martinez A.T."/>
            <person name="Otillar R."/>
            <person name="Spatafora J.W."/>
            <person name="Yadav J.S."/>
            <person name="Aerts A."/>
            <person name="Benoit I."/>
            <person name="Boyd A."/>
            <person name="Carlson A."/>
            <person name="Copeland A."/>
            <person name="Coutinho P.M."/>
            <person name="de Vries R.P."/>
            <person name="Ferreira P."/>
            <person name="Findley K."/>
            <person name="Foster B."/>
            <person name="Gaskell J."/>
            <person name="Glotzer D."/>
            <person name="Gorecki P."/>
            <person name="Heitman J."/>
            <person name="Hesse C."/>
            <person name="Hori C."/>
            <person name="Igarashi K."/>
            <person name="Jurgens J.A."/>
            <person name="Kallen N."/>
            <person name="Kersten P."/>
            <person name="Kohler A."/>
            <person name="Kuees U."/>
            <person name="Kumar T.K.A."/>
            <person name="Kuo A."/>
            <person name="LaButti K."/>
            <person name="Larrondo L.F."/>
            <person name="Lindquist E."/>
            <person name="Ling A."/>
            <person name="Lombard V."/>
            <person name="Lucas S."/>
            <person name="Lundell T."/>
            <person name="Martin R."/>
            <person name="McLaughlin D.J."/>
            <person name="Morgenstern I."/>
            <person name="Morin E."/>
            <person name="Murat C."/>
            <person name="Nagy L.G."/>
            <person name="Nolan M."/>
            <person name="Ohm R.A."/>
            <person name="Patyshakuliyeva A."/>
            <person name="Rokas A."/>
            <person name="Ruiz-Duenas F.J."/>
            <person name="Sabat G."/>
            <person name="Salamov A."/>
            <person name="Samejima M."/>
            <person name="Schmutz J."/>
            <person name="Slot J.C."/>
            <person name="St John F."/>
            <person name="Stenlid J."/>
            <person name="Sun H."/>
            <person name="Sun S."/>
            <person name="Syed K."/>
            <person name="Tsang A."/>
            <person name="Wiebenga A."/>
            <person name="Young D."/>
            <person name="Pisabarro A."/>
            <person name="Eastwood D.C."/>
            <person name="Martin F."/>
            <person name="Cullen D."/>
            <person name="Grigoriev I.V."/>
            <person name="Hibbett D.S."/>
        </authorList>
    </citation>
    <scope>NUCLEOTIDE SEQUENCE [LARGE SCALE GENOMIC DNA]</scope>
    <source>
        <strain evidence="6">RWD-64-598 SS2</strain>
    </source>
</reference>
<dbReference type="GO" id="GO:0003676">
    <property type="term" value="F:nucleic acid binding"/>
    <property type="evidence" value="ECO:0007669"/>
    <property type="project" value="InterPro"/>
</dbReference>
<keyword evidence="2" id="KW-0863">Zinc-finger</keyword>
<evidence type="ECO:0000256" key="3">
    <source>
        <dbReference type="SAM" id="MobiDB-lite"/>
    </source>
</evidence>
<evidence type="ECO:0000256" key="1">
    <source>
        <dbReference type="ARBA" id="ARBA00022664"/>
    </source>
</evidence>
<dbReference type="GeneID" id="19203759"/>
<feature type="domain" description="CCHC-type" evidence="4">
    <location>
        <begin position="224"/>
        <end position="240"/>
    </location>
</feature>
<dbReference type="EMBL" id="JH711584">
    <property type="protein sequence ID" value="EIW77146.1"/>
    <property type="molecule type" value="Genomic_DNA"/>
</dbReference>
<feature type="compositionally biased region" description="Basic residues" evidence="3">
    <location>
        <begin position="171"/>
        <end position="181"/>
    </location>
</feature>
<dbReference type="InterPro" id="IPR001878">
    <property type="entry name" value="Znf_CCHC"/>
</dbReference>
<name>A0A5M3MDS9_CONPW</name>
<gene>
    <name evidence="5" type="ORF">CONPUDRAFT_157412</name>
</gene>
<feature type="region of interest" description="Disordered" evidence="3">
    <location>
        <begin position="258"/>
        <end position="331"/>
    </location>
</feature>
<dbReference type="Proteomes" id="UP000053558">
    <property type="component" value="Unassembled WGS sequence"/>
</dbReference>
<evidence type="ECO:0000256" key="2">
    <source>
        <dbReference type="PROSITE-ProRule" id="PRU00047"/>
    </source>
</evidence>
<evidence type="ECO:0000313" key="5">
    <source>
        <dbReference type="EMBL" id="EIW77146.1"/>
    </source>
</evidence>
<feature type="region of interest" description="Disordered" evidence="3">
    <location>
        <begin position="165"/>
        <end position="191"/>
    </location>
</feature>
<sequence>MSSFVMSFVNNDTVTINRHGRESTFNKTMLHDMLLLRSPEDEEAHLRYSTLRTVFDDPAKSLAILANLSDSPHTTVGVIIGALLSHLEDTDTRIRKVNSSNYDAVVNAKFKTIQDLWHIKQGFIRILSAFDIEHFIDQLDNQRIGAATRVLNGPRNRTINLAPRPAEPRRQHTGRGIHTHHRNDNANSNSSYFPVPRHIPAEIRPCQPRARTPYPFPRPVSVLKCWFCKKEGHRQRYCPDRLCRKCWRMAPGHRTANYPEHNRPRRVYPTTDEPATPAGWGTEEGGDPWSPERVAASGWNAGEDDQDRSWQTPGEEIVMPGSGTSTRPTRRWNRTCHSAADQVAMDNAVNEVGDMVNNFEVWSAVEGREENRDKSALAMIWGEISKSFDQWREELARQESERELRYVDDVVMVPKEPEVAAYEIVDDEDMPELEACE</sequence>
<dbReference type="GO" id="GO:0006397">
    <property type="term" value="P:mRNA processing"/>
    <property type="evidence" value="ECO:0007669"/>
    <property type="project" value="UniProtKB-KW"/>
</dbReference>
<protein>
    <recommendedName>
        <fullName evidence="4">CCHC-type domain-containing protein</fullName>
    </recommendedName>
</protein>
<dbReference type="AlphaFoldDB" id="A0A5M3MDS9"/>
<comment type="caution">
    <text evidence="5">The sequence shown here is derived from an EMBL/GenBank/DDBJ whole genome shotgun (WGS) entry which is preliminary data.</text>
</comment>
<accession>A0A5M3MDS9</accession>
<keyword evidence="2" id="KW-0479">Metal-binding</keyword>
<evidence type="ECO:0000259" key="4">
    <source>
        <dbReference type="PROSITE" id="PS50158"/>
    </source>
</evidence>
<dbReference type="SUPFAM" id="SSF57756">
    <property type="entry name" value="Retrovirus zinc finger-like domains"/>
    <property type="match status" value="1"/>
</dbReference>
<dbReference type="InterPro" id="IPR036875">
    <property type="entry name" value="Znf_CCHC_sf"/>
</dbReference>
<dbReference type="GO" id="GO:0008270">
    <property type="term" value="F:zinc ion binding"/>
    <property type="evidence" value="ECO:0007669"/>
    <property type="project" value="UniProtKB-KW"/>
</dbReference>
<dbReference type="RefSeq" id="XP_007772579.1">
    <property type="nucleotide sequence ID" value="XM_007774389.1"/>
</dbReference>
<dbReference type="KEGG" id="cput:CONPUDRAFT_157412"/>
<proteinExistence type="predicted"/>
<keyword evidence="2" id="KW-0862">Zinc</keyword>
<keyword evidence="6" id="KW-1185">Reference proteome</keyword>